<sequence length="95" mass="10637">MPVLNLISSLQKELIFSLANYSPPSKAELKPRSFSYLYRRRSDGIHLPLVAFSRPATPVRVFQPSKLLSAAVFSTVLAAARRRLPLLTTNEPVKE</sequence>
<evidence type="ECO:0000313" key="1">
    <source>
        <dbReference type="EMBL" id="KAK9040311.1"/>
    </source>
</evidence>
<dbReference type="EMBL" id="JBBPBN010000004">
    <property type="protein sequence ID" value="KAK9040311.1"/>
    <property type="molecule type" value="Genomic_DNA"/>
</dbReference>
<reference evidence="1 2" key="1">
    <citation type="journal article" date="2024" name="G3 (Bethesda)">
        <title>Genome assembly of Hibiscus sabdariffa L. provides insights into metabolisms of medicinal natural products.</title>
        <authorList>
            <person name="Kim T."/>
        </authorList>
    </citation>
    <scope>NUCLEOTIDE SEQUENCE [LARGE SCALE GENOMIC DNA]</scope>
    <source>
        <strain evidence="1">TK-2024</strain>
        <tissue evidence="1">Old leaves</tissue>
    </source>
</reference>
<evidence type="ECO:0000313" key="2">
    <source>
        <dbReference type="Proteomes" id="UP001396334"/>
    </source>
</evidence>
<keyword evidence="2" id="KW-1185">Reference proteome</keyword>
<organism evidence="1 2">
    <name type="scientific">Hibiscus sabdariffa</name>
    <name type="common">roselle</name>
    <dbReference type="NCBI Taxonomy" id="183260"/>
    <lineage>
        <taxon>Eukaryota</taxon>
        <taxon>Viridiplantae</taxon>
        <taxon>Streptophyta</taxon>
        <taxon>Embryophyta</taxon>
        <taxon>Tracheophyta</taxon>
        <taxon>Spermatophyta</taxon>
        <taxon>Magnoliopsida</taxon>
        <taxon>eudicotyledons</taxon>
        <taxon>Gunneridae</taxon>
        <taxon>Pentapetalae</taxon>
        <taxon>rosids</taxon>
        <taxon>malvids</taxon>
        <taxon>Malvales</taxon>
        <taxon>Malvaceae</taxon>
        <taxon>Malvoideae</taxon>
        <taxon>Hibiscus</taxon>
    </lineage>
</organism>
<dbReference type="Proteomes" id="UP001396334">
    <property type="component" value="Unassembled WGS sequence"/>
</dbReference>
<comment type="caution">
    <text evidence="1">The sequence shown here is derived from an EMBL/GenBank/DDBJ whole genome shotgun (WGS) entry which is preliminary data.</text>
</comment>
<proteinExistence type="predicted"/>
<gene>
    <name evidence="1" type="ORF">V6N11_015482</name>
</gene>
<accession>A0ABR2TSH4</accession>
<name>A0ABR2TSH4_9ROSI</name>
<protein>
    <submittedName>
        <fullName evidence="1">Uncharacterized protein</fullName>
    </submittedName>
</protein>